<accession>A0A2U1J8B5</accession>
<proteinExistence type="inferred from homology"/>
<evidence type="ECO:0000313" key="4">
    <source>
        <dbReference type="EMBL" id="PWA01284.1"/>
    </source>
</evidence>
<feature type="domain" description="AMP-dependent synthetase/ligase" evidence="2">
    <location>
        <begin position="29"/>
        <end position="360"/>
    </location>
</feature>
<dbReference type="InterPro" id="IPR020845">
    <property type="entry name" value="AMP-binding_CS"/>
</dbReference>
<evidence type="ECO:0000259" key="3">
    <source>
        <dbReference type="Pfam" id="PF13193"/>
    </source>
</evidence>
<name>A0A2U1J8B5_SMIAN</name>
<evidence type="ECO:0008006" key="6">
    <source>
        <dbReference type="Google" id="ProtNLM"/>
    </source>
</evidence>
<dbReference type="InterPro" id="IPR042099">
    <property type="entry name" value="ANL_N_sf"/>
</dbReference>
<comment type="similarity">
    <text evidence="1">Belongs to the ATP-dependent AMP-binding enzyme family.</text>
</comment>
<gene>
    <name evidence="4" type="ORF">BB558_002618</name>
</gene>
<dbReference type="InterPro" id="IPR045851">
    <property type="entry name" value="AMP-bd_C_sf"/>
</dbReference>
<feature type="domain" description="AMP-binding enzyme C-terminal" evidence="3">
    <location>
        <begin position="425"/>
        <end position="498"/>
    </location>
</feature>
<dbReference type="SUPFAM" id="SSF56801">
    <property type="entry name" value="Acetyl-CoA synthetase-like"/>
    <property type="match status" value="1"/>
</dbReference>
<dbReference type="InterPro" id="IPR000873">
    <property type="entry name" value="AMP-dep_synth/lig_dom"/>
</dbReference>
<reference evidence="4 5" key="1">
    <citation type="journal article" date="2018" name="MBio">
        <title>Comparative Genomics Reveals the Core Gene Toolbox for the Fungus-Insect Symbiosis.</title>
        <authorList>
            <person name="Wang Y."/>
            <person name="Stata M."/>
            <person name="Wang W."/>
            <person name="Stajich J.E."/>
            <person name="White M.M."/>
            <person name="Moncalvo J.M."/>
        </authorList>
    </citation>
    <scope>NUCLEOTIDE SEQUENCE [LARGE SCALE GENOMIC DNA]</scope>
    <source>
        <strain evidence="4 5">AUS-126-30</strain>
    </source>
</reference>
<keyword evidence="5" id="KW-1185">Reference proteome</keyword>
<evidence type="ECO:0000259" key="2">
    <source>
        <dbReference type="Pfam" id="PF00501"/>
    </source>
</evidence>
<comment type="caution">
    <text evidence="4">The sequence shown here is derived from an EMBL/GenBank/DDBJ whole genome shotgun (WGS) entry which is preliminary data.</text>
</comment>
<dbReference type="Gene3D" id="3.30.300.30">
    <property type="match status" value="1"/>
</dbReference>
<evidence type="ECO:0000313" key="5">
    <source>
        <dbReference type="Proteomes" id="UP000245591"/>
    </source>
</evidence>
<dbReference type="InterPro" id="IPR025110">
    <property type="entry name" value="AMP-bd_C"/>
</dbReference>
<dbReference type="Pfam" id="PF00501">
    <property type="entry name" value="AMP-binding"/>
    <property type="match status" value="1"/>
</dbReference>
<protein>
    <recommendedName>
        <fullName evidence="6">AMP-dependent synthetase/ligase domain-containing protein</fullName>
    </recommendedName>
</protein>
<sequence length="515" mass="57488">MERICNLPFFDACHEQVLKENQDLLLGIPVKPAVVDIKGKYSYSQLLNDTKKVQAALGNKDYNGKSVGMLIPNRYEYLVASLGIWISGGGVVPLSLMHTKHELQYFITDSECVTIVVIEDTKKVVEEALKEISADISIISVDTALNSELEVSPKESIVDINGAALIVYTSGTTGKPKGVVLTHKNVNAQLKSLNEMWLWSPNDRLLHILPLHHVHGIVVALFSAIYAGATVEIMPKFSVSGVIDRIVNREKNLTLIMGVPAMYNLLLLTFQKYNEKQIKQVQEAFKQFRITICGSAPLQEKVFKQWEQITGHIMVERYGMSEIGMGLSNSVENPKLRFPGCVGRPLPGVSARLIDDNGNDFQVLTKIMCFRYYGLPEKYAESFSKDGWFKTGDIGVITKDGVFRLMGRNSTDIIKSGGYKLSAIEIERHILSNDDVEDVAVVSIPDNILGEVPGAAVVLKDKNGDDSTKDGIKEWCGKEMSRYKIPKYFVFIEELPRNLMKKVDKKKVVPLFNIE</sequence>
<dbReference type="AlphaFoldDB" id="A0A2U1J8B5"/>
<organism evidence="4 5">
    <name type="scientific">Smittium angustum</name>
    <dbReference type="NCBI Taxonomy" id="133377"/>
    <lineage>
        <taxon>Eukaryota</taxon>
        <taxon>Fungi</taxon>
        <taxon>Fungi incertae sedis</taxon>
        <taxon>Zoopagomycota</taxon>
        <taxon>Kickxellomycotina</taxon>
        <taxon>Harpellomycetes</taxon>
        <taxon>Harpellales</taxon>
        <taxon>Legeriomycetaceae</taxon>
        <taxon>Smittium</taxon>
    </lineage>
</organism>
<dbReference type="PANTHER" id="PTHR43201">
    <property type="entry name" value="ACYL-COA SYNTHETASE"/>
    <property type="match status" value="1"/>
</dbReference>
<dbReference type="Pfam" id="PF13193">
    <property type="entry name" value="AMP-binding_C"/>
    <property type="match status" value="1"/>
</dbReference>
<dbReference type="EMBL" id="MBFU01000196">
    <property type="protein sequence ID" value="PWA01284.1"/>
    <property type="molecule type" value="Genomic_DNA"/>
</dbReference>
<dbReference type="PROSITE" id="PS00455">
    <property type="entry name" value="AMP_BINDING"/>
    <property type="match status" value="1"/>
</dbReference>
<evidence type="ECO:0000256" key="1">
    <source>
        <dbReference type="ARBA" id="ARBA00006432"/>
    </source>
</evidence>
<dbReference type="Proteomes" id="UP000245591">
    <property type="component" value="Unassembled WGS sequence"/>
</dbReference>
<dbReference type="GO" id="GO:0006631">
    <property type="term" value="P:fatty acid metabolic process"/>
    <property type="evidence" value="ECO:0007669"/>
    <property type="project" value="TreeGrafter"/>
</dbReference>
<dbReference type="Gene3D" id="3.40.50.12780">
    <property type="entry name" value="N-terminal domain of ligase-like"/>
    <property type="match status" value="1"/>
</dbReference>
<dbReference type="PANTHER" id="PTHR43201:SF8">
    <property type="entry name" value="ACYL-COA SYNTHETASE FAMILY MEMBER 3"/>
    <property type="match status" value="1"/>
</dbReference>
<dbReference type="GO" id="GO:0031956">
    <property type="term" value="F:medium-chain fatty acid-CoA ligase activity"/>
    <property type="evidence" value="ECO:0007669"/>
    <property type="project" value="TreeGrafter"/>
</dbReference>